<evidence type="ECO:0000313" key="4">
    <source>
        <dbReference type="Proteomes" id="UP000515679"/>
    </source>
</evidence>
<keyword evidence="1" id="KW-0472">Membrane</keyword>
<keyword evidence="2" id="KW-0732">Signal</keyword>
<accession>A0A7G5BST2</accession>
<proteinExistence type="predicted"/>
<feature type="transmembrane region" description="Helical" evidence="1">
    <location>
        <begin position="169"/>
        <end position="188"/>
    </location>
</feature>
<gene>
    <name evidence="3" type="ORF">FPL14_01470</name>
</gene>
<dbReference type="EMBL" id="CP041969">
    <property type="protein sequence ID" value="QMV40016.1"/>
    <property type="molecule type" value="Genomic_DNA"/>
</dbReference>
<evidence type="ECO:0000313" key="3">
    <source>
        <dbReference type="EMBL" id="QMV40016.1"/>
    </source>
</evidence>
<evidence type="ECO:0000256" key="2">
    <source>
        <dbReference type="SAM" id="SignalP"/>
    </source>
</evidence>
<protein>
    <submittedName>
        <fullName evidence="3">Uncharacterized protein</fullName>
    </submittedName>
</protein>
<feature type="chain" id="PRO_5028982182" evidence="2">
    <location>
        <begin position="27"/>
        <end position="197"/>
    </location>
</feature>
<dbReference type="AlphaFoldDB" id="A0A7G5BST2"/>
<keyword evidence="1" id="KW-0812">Transmembrane</keyword>
<name>A0A7G5BST2_9BACL</name>
<dbReference type="RefSeq" id="WP_182301350.1">
    <property type="nucleotide sequence ID" value="NZ_CP041969.1"/>
</dbReference>
<evidence type="ECO:0000256" key="1">
    <source>
        <dbReference type="SAM" id="Phobius"/>
    </source>
</evidence>
<sequence length="197" mass="22170">MMKMLLRKSLLASILLLLMINGTVHATSWVDLKPEEVIKRAKVIVQGQYDFSKAREGSEFIWVSYDFKVDRVYRGAATDPLVVGIDGFDVGWVDEFQREKGSFVLFLEQADNTKFYTPVAGPNGMIQIVNGEVQHSDSHEREVFSDFLRNTKSSSPNQSQPTSEQTSNGVGVTVTIACMVILLLILGYRRYRRDAGK</sequence>
<dbReference type="Proteomes" id="UP000515679">
    <property type="component" value="Chromosome"/>
</dbReference>
<keyword evidence="4" id="KW-1185">Reference proteome</keyword>
<feature type="signal peptide" evidence="2">
    <location>
        <begin position="1"/>
        <end position="26"/>
    </location>
</feature>
<reference evidence="3 4" key="1">
    <citation type="submission" date="2019-07" db="EMBL/GenBank/DDBJ databases">
        <authorList>
            <person name="Kim J.K."/>
            <person name="Cheong H.-M."/>
            <person name="Choi Y."/>
            <person name="Hwang K.J."/>
            <person name="Lee S."/>
            <person name="Choi C."/>
        </authorList>
    </citation>
    <scope>NUCLEOTIDE SEQUENCE [LARGE SCALE GENOMIC DNA]</scope>
    <source>
        <strain evidence="3 4">KS 22</strain>
    </source>
</reference>
<keyword evidence="1" id="KW-1133">Transmembrane helix</keyword>
<dbReference type="KEGG" id="cchl:FPL14_01470"/>
<organism evidence="3 4">
    <name type="scientific">Cohnella cholangitidis</name>
    <dbReference type="NCBI Taxonomy" id="2598458"/>
    <lineage>
        <taxon>Bacteria</taxon>
        <taxon>Bacillati</taxon>
        <taxon>Bacillota</taxon>
        <taxon>Bacilli</taxon>
        <taxon>Bacillales</taxon>
        <taxon>Paenibacillaceae</taxon>
        <taxon>Cohnella</taxon>
    </lineage>
</organism>